<evidence type="ECO:0000313" key="9">
    <source>
        <dbReference type="EMBL" id="CAD7084001.1"/>
    </source>
</evidence>
<reference evidence="9 10" key="1">
    <citation type="submission" date="2020-11" db="EMBL/GenBank/DDBJ databases">
        <authorList>
            <person name="Wallbank WR R."/>
            <person name="Pardo Diaz C."/>
            <person name="Kozak K."/>
            <person name="Martin S."/>
            <person name="Jiggins C."/>
            <person name="Moest M."/>
            <person name="Warren A I."/>
            <person name="Generalovic N T."/>
            <person name="Byers J.R.P. K."/>
            <person name="Montejo-Kovacevich G."/>
            <person name="Yen C E."/>
        </authorList>
    </citation>
    <scope>NUCLEOTIDE SEQUENCE [LARGE SCALE GENOMIC DNA]</scope>
</reference>
<comment type="function">
    <text evidence="6">Component of the 90S pre-ribosome involved in the maturation of rRNAs. Required for early cleavages of the pre-RNAs in the 40S ribosomal subunit maturation pathway.</text>
</comment>
<name>A0A7R8YTU2_HERIL</name>
<keyword evidence="3 6" id="KW-0690">Ribosome biogenesis</keyword>
<accession>A0A7R8YTU2</accession>
<evidence type="ECO:0000256" key="6">
    <source>
        <dbReference type="RuleBase" id="RU368027"/>
    </source>
</evidence>
<keyword evidence="4 6" id="KW-0698">rRNA processing</keyword>
<dbReference type="PANTHER" id="PTHR21738">
    <property type="entry name" value="RIBOSOMAL RNA PROCESSING PROTEIN 36 HOMOLOG"/>
    <property type="match status" value="1"/>
</dbReference>
<dbReference type="OrthoDB" id="448446at2759"/>
<evidence type="ECO:0000256" key="4">
    <source>
        <dbReference type="ARBA" id="ARBA00022552"/>
    </source>
</evidence>
<dbReference type="FunCoup" id="A0A7R8YTU2">
    <property type="interactions" value="1472"/>
</dbReference>
<feature type="compositionally biased region" description="Basic and acidic residues" evidence="8">
    <location>
        <begin position="117"/>
        <end position="137"/>
    </location>
</feature>
<gene>
    <name evidence="9" type="ORF">HERILL_LOCUS6920</name>
</gene>
<dbReference type="InParanoid" id="A0A7R8YTU2"/>
<dbReference type="Proteomes" id="UP000594454">
    <property type="component" value="Chromosome 3"/>
</dbReference>
<proteinExistence type="inferred from homology"/>
<feature type="coiled-coil region" evidence="7">
    <location>
        <begin position="153"/>
        <end position="243"/>
    </location>
</feature>
<dbReference type="GO" id="GO:0000462">
    <property type="term" value="P:maturation of SSU-rRNA from tricistronic rRNA transcript (SSU-rRNA, 5.8S rRNA, LSU-rRNA)"/>
    <property type="evidence" value="ECO:0007669"/>
    <property type="project" value="TreeGrafter"/>
</dbReference>
<comment type="subunit">
    <text evidence="6">Associates with 90S and pre-40S pre-ribosomal particles.</text>
</comment>
<feature type="region of interest" description="Disordered" evidence="8">
    <location>
        <begin position="74"/>
        <end position="137"/>
    </location>
</feature>
<sequence length="269" mass="31979">MSSAKVKMGKSLKEDRDVETSDDSDDSEADEQSNEEQNQESSDDTERNEIRSDLSTMSFVQLMKLKEELGTKVYNEAIFGKGSKSSSREKTKTDFKRANKNRPREMSSKRPVPFLGGEERQRAEQTSSRDPRFDENCGEYDSKIFKTNYEFVNDIREKEVHSLKKKMRKVEDEEKRKEMKLVMQRLQNQMREEKKRKIREEVLKEEKEEIKKAKEEGRTPWYKTKKERQLTELVKQYEDLKKSGRLVKHLEKRRKKNASKDRKKFKSGI</sequence>
<keyword evidence="6" id="KW-0687">Ribonucleoprotein</keyword>
<dbReference type="PANTHER" id="PTHR21738:SF0">
    <property type="entry name" value="RIBOSOMAL RNA PROCESSING PROTEIN 36 HOMOLOG"/>
    <property type="match status" value="1"/>
</dbReference>
<evidence type="ECO:0000256" key="2">
    <source>
        <dbReference type="ARBA" id="ARBA00009418"/>
    </source>
</evidence>
<keyword evidence="7" id="KW-0175">Coiled coil</keyword>
<dbReference type="AlphaFoldDB" id="A0A7R8YTU2"/>
<dbReference type="GO" id="GO:0005730">
    <property type="term" value="C:nucleolus"/>
    <property type="evidence" value="ECO:0007669"/>
    <property type="project" value="UniProtKB-SubCell"/>
</dbReference>
<keyword evidence="10" id="KW-1185">Reference proteome</keyword>
<evidence type="ECO:0000256" key="5">
    <source>
        <dbReference type="ARBA" id="ARBA00023242"/>
    </source>
</evidence>
<keyword evidence="5 6" id="KW-0539">Nucleus</keyword>
<dbReference type="Pfam" id="PF06102">
    <property type="entry name" value="RRP36"/>
    <property type="match status" value="1"/>
</dbReference>
<dbReference type="OMA" id="ERKEMPW"/>
<evidence type="ECO:0000313" key="10">
    <source>
        <dbReference type="Proteomes" id="UP000594454"/>
    </source>
</evidence>
<dbReference type="InterPro" id="IPR009292">
    <property type="entry name" value="RRP36"/>
</dbReference>
<dbReference type="EMBL" id="LR899011">
    <property type="protein sequence ID" value="CAD7084001.1"/>
    <property type="molecule type" value="Genomic_DNA"/>
</dbReference>
<comment type="subcellular location">
    <subcellularLocation>
        <location evidence="1 6">Nucleus</location>
        <location evidence="1 6">Nucleolus</location>
    </subcellularLocation>
</comment>
<protein>
    <recommendedName>
        <fullName evidence="6">rRNA biogenesis protein RRP36</fullName>
    </recommendedName>
</protein>
<organism evidence="9 10">
    <name type="scientific">Hermetia illucens</name>
    <name type="common">Black soldier fly</name>
    <dbReference type="NCBI Taxonomy" id="343691"/>
    <lineage>
        <taxon>Eukaryota</taxon>
        <taxon>Metazoa</taxon>
        <taxon>Ecdysozoa</taxon>
        <taxon>Arthropoda</taxon>
        <taxon>Hexapoda</taxon>
        <taxon>Insecta</taxon>
        <taxon>Pterygota</taxon>
        <taxon>Neoptera</taxon>
        <taxon>Endopterygota</taxon>
        <taxon>Diptera</taxon>
        <taxon>Brachycera</taxon>
        <taxon>Stratiomyomorpha</taxon>
        <taxon>Stratiomyidae</taxon>
        <taxon>Hermetiinae</taxon>
        <taxon>Hermetia</taxon>
    </lineage>
</organism>
<feature type="region of interest" description="Disordered" evidence="8">
    <location>
        <begin position="1"/>
        <end position="57"/>
    </location>
</feature>
<feature type="region of interest" description="Disordered" evidence="8">
    <location>
        <begin position="245"/>
        <end position="269"/>
    </location>
</feature>
<evidence type="ECO:0000256" key="1">
    <source>
        <dbReference type="ARBA" id="ARBA00004604"/>
    </source>
</evidence>
<evidence type="ECO:0000256" key="8">
    <source>
        <dbReference type="SAM" id="MobiDB-lite"/>
    </source>
</evidence>
<evidence type="ECO:0000256" key="3">
    <source>
        <dbReference type="ARBA" id="ARBA00022517"/>
    </source>
</evidence>
<feature type="compositionally biased region" description="Acidic residues" evidence="8">
    <location>
        <begin position="20"/>
        <end position="43"/>
    </location>
</feature>
<comment type="similarity">
    <text evidence="2 6">Belongs to the RRP36 family.</text>
</comment>
<feature type="compositionally biased region" description="Basic and acidic residues" evidence="8">
    <location>
        <begin position="86"/>
        <end position="108"/>
    </location>
</feature>
<evidence type="ECO:0000256" key="7">
    <source>
        <dbReference type="SAM" id="Coils"/>
    </source>
</evidence>
<dbReference type="GO" id="GO:0030686">
    <property type="term" value="C:90S preribosome"/>
    <property type="evidence" value="ECO:0007669"/>
    <property type="project" value="TreeGrafter"/>
</dbReference>